<gene>
    <name evidence="9" type="ORF">SAMN05216207_10548</name>
</gene>
<dbReference type="GO" id="GO:0016709">
    <property type="term" value="F:oxidoreductase activity, acting on paired donors, with incorporation or reduction of molecular oxygen, NAD(P)H as one donor, and incorporation of one atom of oxygen"/>
    <property type="evidence" value="ECO:0007669"/>
    <property type="project" value="UniProtKB-ARBA"/>
</dbReference>
<dbReference type="OrthoDB" id="5168853at2"/>
<evidence type="ECO:0000256" key="7">
    <source>
        <dbReference type="ARBA" id="ARBA00023033"/>
    </source>
</evidence>
<reference evidence="9 10" key="1">
    <citation type="submission" date="2016-10" db="EMBL/GenBank/DDBJ databases">
        <authorList>
            <person name="de Groot N.N."/>
        </authorList>
    </citation>
    <scope>NUCLEOTIDE SEQUENCE [LARGE SCALE GENOMIC DNA]</scope>
    <source>
        <strain evidence="9 10">CGMCC 4.1877</strain>
    </source>
</reference>
<dbReference type="RefSeq" id="WP_093354764.1">
    <property type="nucleotide sequence ID" value="NZ_FOUY01000054.1"/>
</dbReference>
<evidence type="ECO:0000313" key="10">
    <source>
        <dbReference type="Proteomes" id="UP000199614"/>
    </source>
</evidence>
<evidence type="ECO:0000259" key="8">
    <source>
        <dbReference type="Pfam" id="PF07992"/>
    </source>
</evidence>
<evidence type="ECO:0000256" key="3">
    <source>
        <dbReference type="ARBA" id="ARBA00022630"/>
    </source>
</evidence>
<keyword evidence="5" id="KW-0521">NADP</keyword>
<dbReference type="Pfam" id="PF07992">
    <property type="entry name" value="Pyr_redox_2"/>
    <property type="match status" value="1"/>
</dbReference>
<evidence type="ECO:0000256" key="1">
    <source>
        <dbReference type="ARBA" id="ARBA00001974"/>
    </source>
</evidence>
<comment type="cofactor">
    <cofactor evidence="1">
        <name>FAD</name>
        <dbReference type="ChEBI" id="CHEBI:57692"/>
    </cofactor>
</comment>
<organism evidence="9 10">
    <name type="scientific">Pseudonocardia ammonioxydans</name>
    <dbReference type="NCBI Taxonomy" id="260086"/>
    <lineage>
        <taxon>Bacteria</taxon>
        <taxon>Bacillati</taxon>
        <taxon>Actinomycetota</taxon>
        <taxon>Actinomycetes</taxon>
        <taxon>Pseudonocardiales</taxon>
        <taxon>Pseudonocardiaceae</taxon>
        <taxon>Pseudonocardia</taxon>
    </lineage>
</organism>
<evidence type="ECO:0000256" key="4">
    <source>
        <dbReference type="ARBA" id="ARBA00022827"/>
    </source>
</evidence>
<dbReference type="Proteomes" id="UP000199614">
    <property type="component" value="Unassembled WGS sequence"/>
</dbReference>
<dbReference type="STRING" id="260086.SAMN05216207_10548"/>
<proteinExistence type="inferred from homology"/>
<dbReference type="PANTHER" id="PTHR43098">
    <property type="entry name" value="L-ORNITHINE N(5)-MONOOXYGENASE-RELATED"/>
    <property type="match status" value="1"/>
</dbReference>
<keyword evidence="10" id="KW-1185">Reference proteome</keyword>
<keyword evidence="4" id="KW-0274">FAD</keyword>
<comment type="similarity">
    <text evidence="2">Belongs to the FAD-binding monooxygenase family.</text>
</comment>
<accession>A0A1I5H005</accession>
<dbReference type="InterPro" id="IPR036188">
    <property type="entry name" value="FAD/NAD-bd_sf"/>
</dbReference>
<dbReference type="InterPro" id="IPR023753">
    <property type="entry name" value="FAD/NAD-binding_dom"/>
</dbReference>
<keyword evidence="7 9" id="KW-0503">Monooxygenase</keyword>
<dbReference type="InterPro" id="IPR050775">
    <property type="entry name" value="FAD-binding_Monooxygenases"/>
</dbReference>
<keyword evidence="3" id="KW-0285">Flavoprotein</keyword>
<dbReference type="Gene3D" id="3.50.50.60">
    <property type="entry name" value="FAD/NAD(P)-binding domain"/>
    <property type="match status" value="2"/>
</dbReference>
<protein>
    <submittedName>
        <fullName evidence="9">Cyclohexanone monooxygenase</fullName>
    </submittedName>
</protein>
<name>A0A1I5H005_PSUAM</name>
<evidence type="ECO:0000256" key="5">
    <source>
        <dbReference type="ARBA" id="ARBA00022857"/>
    </source>
</evidence>
<dbReference type="AlphaFoldDB" id="A0A1I5H005"/>
<sequence length="545" mass="60951">MSTTTDTADTAVEELDVLVIGAGFAGIYQLDRLRDLGYSVKIWEAGEGPGGIWYWNCYPGARVDSEGSVYQFSYKDLWKDWEYSERYPGWAEVREYFAYLDRKLDFSKDTRFNTRVTSAEFDTERNQWVVHAADGSTARCAYLVPCLGFASKPYTPPIAGLDSFRGTCHHTGLWPQEGVDFTGKRVAVVGTGASGVQVVQESARDAADVTVFQRTPVLALPMHQRTLTPQDQAGIKAGLEGRLTYRADTFAGFDRDLDFAPGSTVEVTPEERAEVFERRWEQGGFFYWLGIFQDILIDPEANDHAYRFWRDKTRARIHDPKIADKLAPMQAPYPFGIKRPSLEQNYYEVFNQDNVHLVDIGENPIDTVTETGITTADGTEREFDIIVLATGFDAVTGGLTQIDIRGTDGTLLREKWSSGVDAHLGIATAGFPNLLFVYGPQSPSGFCNGPTCAEIQGEMIVETLDHLLRNGHSRFEATRQAEQEWTEHCAEVVNQTLFPTVKSWYMGANIPGKKVQILNYPAGLPTYRDKFAEIKDKGYAGFTIT</sequence>
<dbReference type="EMBL" id="FOUY01000054">
    <property type="protein sequence ID" value="SFO41450.1"/>
    <property type="molecule type" value="Genomic_DNA"/>
</dbReference>
<dbReference type="SUPFAM" id="SSF51905">
    <property type="entry name" value="FAD/NAD(P)-binding domain"/>
    <property type="match status" value="2"/>
</dbReference>
<evidence type="ECO:0000256" key="2">
    <source>
        <dbReference type="ARBA" id="ARBA00010139"/>
    </source>
</evidence>
<evidence type="ECO:0000256" key="6">
    <source>
        <dbReference type="ARBA" id="ARBA00023002"/>
    </source>
</evidence>
<dbReference type="PANTHER" id="PTHR43098:SF3">
    <property type="entry name" value="L-ORNITHINE N(5)-MONOOXYGENASE-RELATED"/>
    <property type="match status" value="1"/>
</dbReference>
<dbReference type="PRINTS" id="PR00411">
    <property type="entry name" value="PNDRDTASEI"/>
</dbReference>
<evidence type="ECO:0000313" key="9">
    <source>
        <dbReference type="EMBL" id="SFO41450.1"/>
    </source>
</evidence>
<feature type="domain" description="FAD/NAD(P)-binding" evidence="8">
    <location>
        <begin position="16"/>
        <end position="229"/>
    </location>
</feature>
<keyword evidence="6" id="KW-0560">Oxidoreductase</keyword>